<name>A0A7R9JUV6_TIMGE</name>
<dbReference type="InterPro" id="IPR003151">
    <property type="entry name" value="PIK-rel_kinase_FAT"/>
</dbReference>
<dbReference type="InterPro" id="IPR038980">
    <property type="entry name" value="ATM_plant"/>
</dbReference>
<dbReference type="GO" id="GO:0006974">
    <property type="term" value="P:DNA damage response"/>
    <property type="evidence" value="ECO:0007669"/>
    <property type="project" value="InterPro"/>
</dbReference>
<dbReference type="EMBL" id="OE840262">
    <property type="protein sequence ID" value="CAD7589958.1"/>
    <property type="molecule type" value="Genomic_DNA"/>
</dbReference>
<dbReference type="SUPFAM" id="SSF48371">
    <property type="entry name" value="ARM repeat"/>
    <property type="match status" value="1"/>
</dbReference>
<dbReference type="Pfam" id="PF02259">
    <property type="entry name" value="FAT"/>
    <property type="match status" value="1"/>
</dbReference>
<feature type="domain" description="PIK-related kinase FAT" evidence="1">
    <location>
        <begin position="502"/>
        <end position="753"/>
    </location>
</feature>
<gene>
    <name evidence="2" type="ORF">TGEB3V08_LOCUS3846</name>
</gene>
<dbReference type="PANTHER" id="PTHR37079:SF4">
    <property type="entry name" value="SERINE_THREONINE-PROTEIN KINASE ATM"/>
    <property type="match status" value="1"/>
</dbReference>
<evidence type="ECO:0000313" key="2">
    <source>
        <dbReference type="EMBL" id="CAD7589958.1"/>
    </source>
</evidence>
<organism evidence="2">
    <name type="scientific">Timema genevievae</name>
    <name type="common">Walking stick</name>
    <dbReference type="NCBI Taxonomy" id="629358"/>
    <lineage>
        <taxon>Eukaryota</taxon>
        <taxon>Metazoa</taxon>
        <taxon>Ecdysozoa</taxon>
        <taxon>Arthropoda</taxon>
        <taxon>Hexapoda</taxon>
        <taxon>Insecta</taxon>
        <taxon>Pterygota</taxon>
        <taxon>Neoptera</taxon>
        <taxon>Polyneoptera</taxon>
        <taxon>Phasmatodea</taxon>
        <taxon>Timematodea</taxon>
        <taxon>Timematoidea</taxon>
        <taxon>Timematidae</taxon>
        <taxon>Timema</taxon>
    </lineage>
</organism>
<accession>A0A7R9JUV6</accession>
<dbReference type="InterPro" id="IPR016024">
    <property type="entry name" value="ARM-type_fold"/>
</dbReference>
<dbReference type="PANTHER" id="PTHR37079">
    <property type="entry name" value="SERINE/THREONINE-PROTEIN KINASE ATM"/>
    <property type="match status" value="1"/>
</dbReference>
<proteinExistence type="predicted"/>
<dbReference type="AlphaFoldDB" id="A0A7R9JUV6"/>
<dbReference type="GO" id="GO:0004674">
    <property type="term" value="F:protein serine/threonine kinase activity"/>
    <property type="evidence" value="ECO:0007669"/>
    <property type="project" value="InterPro"/>
</dbReference>
<sequence length="794" mass="89993">MEEEAGKDLSEKKWELRQMYSDIRTMRGLSEDCAKSPLHRLICALVELTVTPDQQVSEEASRCLGELGPVDLTTMILKPEQGHVASKPLKNKEGSLVTLARHVIQLMAEYLVDPHIRVVQAASDALYSVLSTEQGRAAADVKIPDGVQLERSIIVPFYHCGEARGKWGLVVSEDHMSQVVDQGYLWVPVEDCTHDTWITNLVCTLLEAYPEDSFLRQLAPVCRVKVSFSEELLPLLVDLLLCTGKKVCQTVVSKNMRYFFKQHYDGNKSRGNKLWTSGDVNLFVHNASILLSSVQPPPREVIDKASILEEPSPYAALSKEFPLSGVPRDTYSSSAREGWQSSARTSQSLDIDYLHVAQAAQFCSAHFTSILYVELWSSEQIKEHPSIIVGDNVSPLDCICDKDPERGRDVEDILREAYTRLQYKDAVSGCGSSYLLDSLTRVSHLELEGQWEQAMQEYQLHSKNDDPTAIQGLCRCLHRMGSHNLLHRYLAATEKTSELLAIQYECGWRLGQWDLGRCPQGDLYEGHHYDALQATEEGDLTRARLSLSRARICVATTALAHASLESAMNLYPSLSRLQTLQELEDFLNDNPLNQDSVKLLMTRWREQDRLGYGEFEYLELVLAQRLVLLRMAFSTFQFNVKDELTYQLEIAALARKEGWPQVAGNCLARLATFSFDKPPCIVLEEARLHWAKGNREVATALLKSLLRRLEQDTRGEEEQLVKRSIALHLYGSWMVETKSENPQNIIDQYFLKALTHLEASCMRSQEGLDAEMLEREVEGSQVRNLRREKNKKLE</sequence>
<protein>
    <recommendedName>
        <fullName evidence="1">PIK-related kinase FAT domain-containing protein</fullName>
    </recommendedName>
</protein>
<reference evidence="2" key="1">
    <citation type="submission" date="2020-11" db="EMBL/GenBank/DDBJ databases">
        <authorList>
            <person name="Tran Van P."/>
        </authorList>
    </citation>
    <scope>NUCLEOTIDE SEQUENCE</scope>
</reference>
<evidence type="ECO:0000259" key="1">
    <source>
        <dbReference type="Pfam" id="PF02259"/>
    </source>
</evidence>